<sequence length="21" mass="2380">MGRPLCCKPVLRAHIFPQTVL</sequence>
<protein>
    <submittedName>
        <fullName evidence="1">Uncharacterized protein</fullName>
    </submittedName>
</protein>
<name>A0A0E9T066_ANGAN</name>
<dbReference type="EMBL" id="GBXM01061578">
    <property type="protein sequence ID" value="JAH46999.1"/>
    <property type="molecule type" value="Transcribed_RNA"/>
</dbReference>
<proteinExistence type="predicted"/>
<organism evidence="1">
    <name type="scientific">Anguilla anguilla</name>
    <name type="common">European freshwater eel</name>
    <name type="synonym">Muraena anguilla</name>
    <dbReference type="NCBI Taxonomy" id="7936"/>
    <lineage>
        <taxon>Eukaryota</taxon>
        <taxon>Metazoa</taxon>
        <taxon>Chordata</taxon>
        <taxon>Craniata</taxon>
        <taxon>Vertebrata</taxon>
        <taxon>Euteleostomi</taxon>
        <taxon>Actinopterygii</taxon>
        <taxon>Neopterygii</taxon>
        <taxon>Teleostei</taxon>
        <taxon>Anguilliformes</taxon>
        <taxon>Anguillidae</taxon>
        <taxon>Anguilla</taxon>
    </lineage>
</organism>
<evidence type="ECO:0000313" key="1">
    <source>
        <dbReference type="EMBL" id="JAH46999.1"/>
    </source>
</evidence>
<reference evidence="1" key="1">
    <citation type="submission" date="2014-11" db="EMBL/GenBank/DDBJ databases">
        <authorList>
            <person name="Amaro Gonzalez C."/>
        </authorList>
    </citation>
    <scope>NUCLEOTIDE SEQUENCE</scope>
</reference>
<dbReference type="AlphaFoldDB" id="A0A0E9T066"/>
<reference evidence="1" key="2">
    <citation type="journal article" date="2015" name="Fish Shellfish Immunol.">
        <title>Early steps in the European eel (Anguilla anguilla)-Vibrio vulnificus interaction in the gills: Role of the RtxA13 toxin.</title>
        <authorList>
            <person name="Callol A."/>
            <person name="Pajuelo D."/>
            <person name="Ebbesson L."/>
            <person name="Teles M."/>
            <person name="MacKenzie S."/>
            <person name="Amaro C."/>
        </authorList>
    </citation>
    <scope>NUCLEOTIDE SEQUENCE</scope>
</reference>
<accession>A0A0E9T066</accession>